<name>A0AAW1GMK2_SAPOF</name>
<proteinExistence type="inferred from homology"/>
<dbReference type="GO" id="GO:0016887">
    <property type="term" value="F:ATP hydrolysis activity"/>
    <property type="evidence" value="ECO:0007669"/>
    <property type="project" value="InterPro"/>
</dbReference>
<evidence type="ECO:0000313" key="17">
    <source>
        <dbReference type="Proteomes" id="UP001443914"/>
    </source>
</evidence>
<dbReference type="SUPFAM" id="SSF90123">
    <property type="entry name" value="ABC transporter transmembrane region"/>
    <property type="match status" value="1"/>
</dbReference>
<keyword evidence="6" id="KW-0677">Repeat</keyword>
<dbReference type="AlphaFoldDB" id="A0AAW1GMK2"/>
<dbReference type="GO" id="GO:0016020">
    <property type="term" value="C:membrane"/>
    <property type="evidence" value="ECO:0007669"/>
    <property type="project" value="UniProtKB-SubCell"/>
</dbReference>
<evidence type="ECO:0000256" key="13">
    <source>
        <dbReference type="SAM" id="MobiDB-lite"/>
    </source>
</evidence>
<evidence type="ECO:0000256" key="8">
    <source>
        <dbReference type="ARBA" id="ARBA00022840"/>
    </source>
</evidence>
<evidence type="ECO:0000256" key="1">
    <source>
        <dbReference type="ARBA" id="ARBA00004141"/>
    </source>
</evidence>
<keyword evidence="11 14" id="KW-0472">Membrane</keyword>
<evidence type="ECO:0000256" key="6">
    <source>
        <dbReference type="ARBA" id="ARBA00022737"/>
    </source>
</evidence>
<feature type="transmembrane region" description="Helical" evidence="14">
    <location>
        <begin position="303"/>
        <end position="331"/>
    </location>
</feature>
<keyword evidence="9" id="KW-1278">Translocase</keyword>
<dbReference type="InterPro" id="IPR027417">
    <property type="entry name" value="P-loop_NTPase"/>
</dbReference>
<evidence type="ECO:0000313" key="16">
    <source>
        <dbReference type="EMBL" id="KAK9665054.1"/>
    </source>
</evidence>
<sequence length="499" mass="54913">MKILSFGDQTVIGERGINMSGGQKQRIQIARAVYHGADIYLFDDPFSALDAHTSSHVFNEVLLGLLKEKTVVYVTHQVEFLNAADAIVVMKDGMIEQIGKYNTLKQLIGSQINSLLARDSNKAEQSSDVISKEGTEAEKEPGSPLTQAIKEEEREKGSVEFAVYWKYLTIAYGGALVVLVVLCRVIVVTLEVASYYWLAWAASASKGVAPSVTGSTLISIYSCLALGISTCTLAVDLLIATAAYTTATILFRKMLECVFRAPMSFFDATPSGRFLSRCSTDQSAIETRVPILIEDVASSVFEVLGVVVVMATVAWPVLIIFIPVVFLCVWYQQYYMPTARELSRLIGVCEAPVTQHFVETISGSTTIRSFDKQTRFGVTYMKILDTYSRPDFHIGAAMKWLFFRQDAFACITFGFLLLFLVSFGQNIHPAIAGVAVSYGLTLSNTLAGLVWSLCHCGTKMISVERILQYTSIPSEAPLIIESNRPHSSWPSHGEIRSSI</sequence>
<evidence type="ECO:0000256" key="4">
    <source>
        <dbReference type="ARBA" id="ARBA00022448"/>
    </source>
</evidence>
<dbReference type="InterPro" id="IPR003439">
    <property type="entry name" value="ABC_transporter-like_ATP-bd"/>
</dbReference>
<feature type="transmembrane region" description="Helical" evidence="14">
    <location>
        <begin position="407"/>
        <end position="424"/>
    </location>
</feature>
<dbReference type="PANTHER" id="PTHR24223:SF181">
    <property type="entry name" value="ABC TRANSPORTER C FAMILY MEMBER 3"/>
    <property type="match status" value="1"/>
</dbReference>
<evidence type="ECO:0000256" key="11">
    <source>
        <dbReference type="ARBA" id="ARBA00023136"/>
    </source>
</evidence>
<dbReference type="InterPro" id="IPR050173">
    <property type="entry name" value="ABC_transporter_C-like"/>
</dbReference>
<feature type="domain" description="ABC transmembrane type-1" evidence="15">
    <location>
        <begin position="178"/>
        <end position="453"/>
    </location>
</feature>
<evidence type="ECO:0000256" key="14">
    <source>
        <dbReference type="SAM" id="Phobius"/>
    </source>
</evidence>
<dbReference type="Proteomes" id="UP001443914">
    <property type="component" value="Unassembled WGS sequence"/>
</dbReference>
<evidence type="ECO:0000259" key="15">
    <source>
        <dbReference type="PROSITE" id="PS50929"/>
    </source>
</evidence>
<dbReference type="PANTHER" id="PTHR24223">
    <property type="entry name" value="ATP-BINDING CASSETTE SUB-FAMILY C"/>
    <property type="match status" value="1"/>
</dbReference>
<evidence type="ECO:0000256" key="5">
    <source>
        <dbReference type="ARBA" id="ARBA00022692"/>
    </source>
</evidence>
<dbReference type="GO" id="GO:0005524">
    <property type="term" value="F:ATP binding"/>
    <property type="evidence" value="ECO:0007669"/>
    <property type="project" value="UniProtKB-KW"/>
</dbReference>
<dbReference type="InterPro" id="IPR044726">
    <property type="entry name" value="ABCC_6TM_D2"/>
</dbReference>
<feature type="transmembrane region" description="Helical" evidence="14">
    <location>
        <begin position="430"/>
        <end position="454"/>
    </location>
</feature>
<keyword evidence="8" id="KW-0067">ATP-binding</keyword>
<dbReference type="Gene3D" id="1.20.1560.10">
    <property type="entry name" value="ABC transporter type 1, transmembrane domain"/>
    <property type="match status" value="1"/>
</dbReference>
<dbReference type="GO" id="GO:0008559">
    <property type="term" value="F:ABC-type xenobiotic transporter activity"/>
    <property type="evidence" value="ECO:0007669"/>
    <property type="project" value="UniProtKB-EC"/>
</dbReference>
<dbReference type="CDD" id="cd18580">
    <property type="entry name" value="ABC_6TM_ABCC_D2"/>
    <property type="match status" value="1"/>
</dbReference>
<dbReference type="InterPro" id="IPR036640">
    <property type="entry name" value="ABC1_TM_sf"/>
</dbReference>
<organism evidence="16 17">
    <name type="scientific">Saponaria officinalis</name>
    <name type="common">Common soapwort</name>
    <name type="synonym">Lychnis saponaria</name>
    <dbReference type="NCBI Taxonomy" id="3572"/>
    <lineage>
        <taxon>Eukaryota</taxon>
        <taxon>Viridiplantae</taxon>
        <taxon>Streptophyta</taxon>
        <taxon>Embryophyta</taxon>
        <taxon>Tracheophyta</taxon>
        <taxon>Spermatophyta</taxon>
        <taxon>Magnoliopsida</taxon>
        <taxon>eudicotyledons</taxon>
        <taxon>Gunneridae</taxon>
        <taxon>Pentapetalae</taxon>
        <taxon>Caryophyllales</taxon>
        <taxon>Caryophyllaceae</taxon>
        <taxon>Caryophylleae</taxon>
        <taxon>Saponaria</taxon>
    </lineage>
</organism>
<keyword evidence="4" id="KW-0813">Transport</keyword>
<evidence type="ECO:0000256" key="7">
    <source>
        <dbReference type="ARBA" id="ARBA00022741"/>
    </source>
</evidence>
<evidence type="ECO:0000256" key="2">
    <source>
        <dbReference type="ARBA" id="ARBA00009726"/>
    </source>
</evidence>
<evidence type="ECO:0000256" key="9">
    <source>
        <dbReference type="ARBA" id="ARBA00022967"/>
    </source>
</evidence>
<feature type="region of interest" description="Disordered" evidence="13">
    <location>
        <begin position="124"/>
        <end position="143"/>
    </location>
</feature>
<protein>
    <recommendedName>
        <fullName evidence="3">ABC-type xenobiotic transporter</fullName>
        <ecNumber evidence="3">7.6.2.2</ecNumber>
    </recommendedName>
</protein>
<feature type="compositionally biased region" description="Basic and acidic residues" evidence="13">
    <location>
        <begin position="130"/>
        <end position="141"/>
    </location>
</feature>
<keyword evidence="5 14" id="KW-0812">Transmembrane</keyword>
<keyword evidence="7" id="KW-0547">Nucleotide-binding</keyword>
<evidence type="ECO:0000256" key="3">
    <source>
        <dbReference type="ARBA" id="ARBA00012191"/>
    </source>
</evidence>
<comment type="similarity">
    <text evidence="2">Belongs to the ABC transporter superfamily. ABCC family. Conjugate transporter (TC 3.A.1.208) subfamily.</text>
</comment>
<dbReference type="EC" id="7.6.2.2" evidence="3"/>
<dbReference type="Pfam" id="PF00664">
    <property type="entry name" value="ABC_membrane"/>
    <property type="match status" value="1"/>
</dbReference>
<dbReference type="InterPro" id="IPR011527">
    <property type="entry name" value="ABC1_TM_dom"/>
</dbReference>
<accession>A0AAW1GMK2</accession>
<keyword evidence="10 14" id="KW-1133">Transmembrane helix</keyword>
<evidence type="ECO:0000256" key="12">
    <source>
        <dbReference type="ARBA" id="ARBA00034018"/>
    </source>
</evidence>
<dbReference type="FunFam" id="1.20.1560.10:FF:000002">
    <property type="entry name" value="ABC transporter C family member 5"/>
    <property type="match status" value="1"/>
</dbReference>
<reference evidence="16" key="1">
    <citation type="submission" date="2024-03" db="EMBL/GenBank/DDBJ databases">
        <title>WGS assembly of Saponaria officinalis var. Norfolk2.</title>
        <authorList>
            <person name="Jenkins J."/>
            <person name="Shu S."/>
            <person name="Grimwood J."/>
            <person name="Barry K."/>
            <person name="Goodstein D."/>
            <person name="Schmutz J."/>
            <person name="Leebens-Mack J."/>
            <person name="Osbourn A."/>
        </authorList>
    </citation>
    <scope>NUCLEOTIDE SEQUENCE [LARGE SCALE GENOMIC DNA]</scope>
    <source>
        <strain evidence="16">JIC</strain>
    </source>
</reference>
<dbReference type="EMBL" id="JBDFQZ010000014">
    <property type="protein sequence ID" value="KAK9665054.1"/>
    <property type="molecule type" value="Genomic_DNA"/>
</dbReference>
<evidence type="ECO:0000256" key="10">
    <source>
        <dbReference type="ARBA" id="ARBA00022989"/>
    </source>
</evidence>
<keyword evidence="17" id="KW-1185">Reference proteome</keyword>
<comment type="caution">
    <text evidence="16">The sequence shown here is derived from an EMBL/GenBank/DDBJ whole genome shotgun (WGS) entry which is preliminary data.</text>
</comment>
<dbReference type="SUPFAM" id="SSF52540">
    <property type="entry name" value="P-loop containing nucleoside triphosphate hydrolases"/>
    <property type="match status" value="1"/>
</dbReference>
<gene>
    <name evidence="16" type="ORF">RND81_14G087200</name>
</gene>
<dbReference type="PROSITE" id="PS50929">
    <property type="entry name" value="ABC_TM1F"/>
    <property type="match status" value="1"/>
</dbReference>
<comment type="subcellular location">
    <subcellularLocation>
        <location evidence="1">Membrane</location>
        <topology evidence="1">Multi-pass membrane protein</topology>
    </subcellularLocation>
</comment>
<dbReference type="Gene3D" id="3.40.50.300">
    <property type="entry name" value="P-loop containing nucleotide triphosphate hydrolases"/>
    <property type="match status" value="1"/>
</dbReference>
<dbReference type="Pfam" id="PF00005">
    <property type="entry name" value="ABC_tran"/>
    <property type="match status" value="1"/>
</dbReference>
<feature type="transmembrane region" description="Helical" evidence="14">
    <location>
        <begin position="164"/>
        <end position="187"/>
    </location>
</feature>
<comment type="catalytic activity">
    <reaction evidence="12">
        <text>ATP + H2O + xenobioticSide 1 = ADP + phosphate + xenobioticSide 2.</text>
        <dbReference type="EC" id="7.6.2.2"/>
    </reaction>
</comment>